<keyword evidence="8 13" id="KW-0460">Magnesium</keyword>
<evidence type="ECO:0000256" key="9">
    <source>
        <dbReference type="ARBA" id="ARBA00023172"/>
    </source>
</evidence>
<dbReference type="CDD" id="cd22354">
    <property type="entry name" value="RecU-like"/>
    <property type="match status" value="1"/>
</dbReference>
<dbReference type="HOGENOM" id="CLU_096340_0_1_9"/>
<comment type="subcellular location">
    <subcellularLocation>
        <location evidence="1 13">Cytoplasm</location>
    </subcellularLocation>
</comment>
<comment type="cofactor">
    <cofactor evidence="13">
        <name>Mg(2+)</name>
        <dbReference type="ChEBI" id="CHEBI:18420"/>
    </cofactor>
    <text evidence="13">Binds 1 Mg(2+) ion per subunit.</text>
</comment>
<dbReference type="InterPro" id="IPR004612">
    <property type="entry name" value="Resolv_RecU"/>
</dbReference>
<feature type="binding site" evidence="13">
    <location>
        <position position="95"/>
    </location>
    <ligand>
        <name>Mg(2+)</name>
        <dbReference type="ChEBI" id="CHEBI:18420"/>
    </ligand>
</feature>
<evidence type="ECO:0000256" key="6">
    <source>
        <dbReference type="ARBA" id="ARBA00022763"/>
    </source>
</evidence>
<dbReference type="RefSeq" id="WP_006597709.1">
    <property type="nucleotide sequence ID" value="NZ_GL622359.1"/>
</dbReference>
<keyword evidence="15" id="KW-1185">Reference proteome</keyword>
<evidence type="ECO:0000256" key="4">
    <source>
        <dbReference type="ARBA" id="ARBA00022723"/>
    </source>
</evidence>
<evidence type="ECO:0000256" key="10">
    <source>
        <dbReference type="ARBA" id="ARBA00023204"/>
    </source>
</evidence>
<proteinExistence type="inferred from homology"/>
<dbReference type="PIRSF" id="PIRSF037785">
    <property type="entry name" value="RecU"/>
    <property type="match status" value="1"/>
</dbReference>
<feature type="binding site" evidence="13">
    <location>
        <position position="64"/>
    </location>
    <ligand>
        <name>Mg(2+)</name>
        <dbReference type="ChEBI" id="CHEBI:18420"/>
    </ligand>
</feature>
<dbReference type="OrthoDB" id="9783592at2"/>
<evidence type="ECO:0000256" key="3">
    <source>
        <dbReference type="ARBA" id="ARBA00022722"/>
    </source>
</evidence>
<dbReference type="EMBL" id="AEQN01000006">
    <property type="protein sequence ID" value="EFV02604.1"/>
    <property type="molecule type" value="Genomic_DNA"/>
</dbReference>
<sequence>MGYWHSRGLRGSYLESLINTTNQFYLEHELAVVQKLPTAITPVELDKQKGTIKLAYFDAKSTVDYMGNVQGIPVCFDAKETNLKNLPLYNIHDHQIAFMDTFQKQDGLAFLIVLFKKIDQCFLLPFEVLKHYWDGAQRDGRHSIPLSAFENRYRIQEAGPIQLHYLEALNTYLSDLKNQKEALLR</sequence>
<evidence type="ECO:0000256" key="5">
    <source>
        <dbReference type="ARBA" id="ARBA00022759"/>
    </source>
</evidence>
<dbReference type="GO" id="GO:0007059">
    <property type="term" value="P:chromosome segregation"/>
    <property type="evidence" value="ECO:0007669"/>
    <property type="project" value="UniProtKB-UniRule"/>
</dbReference>
<dbReference type="EC" id="3.1.21.10" evidence="13"/>
<keyword evidence="9 13" id="KW-0233">DNA recombination</keyword>
<keyword evidence="4 13" id="KW-0479">Metal-binding</keyword>
<protein>
    <recommendedName>
        <fullName evidence="12 13">Holliday junction resolvase RecU</fullName>
        <ecNumber evidence="13">3.1.21.10</ecNumber>
    </recommendedName>
    <alternativeName>
        <fullName evidence="13">Recombination protein U homolog</fullName>
    </alternativeName>
</protein>
<evidence type="ECO:0000256" key="1">
    <source>
        <dbReference type="ARBA" id="ARBA00004496"/>
    </source>
</evidence>
<gene>
    <name evidence="13" type="primary">recU</name>
    <name evidence="14" type="ORF">HMP0721_0290</name>
</gene>
<feature type="binding site" evidence="13">
    <location>
        <position position="62"/>
    </location>
    <ligand>
        <name>Mg(2+)</name>
        <dbReference type="ChEBI" id="CHEBI:18420"/>
    </ligand>
</feature>
<evidence type="ECO:0000313" key="14">
    <source>
        <dbReference type="EMBL" id="EFV02604.1"/>
    </source>
</evidence>
<comment type="caution">
    <text evidence="14">The sequence shown here is derived from an EMBL/GenBank/DDBJ whole genome shotgun (WGS) entry which is preliminary data.</text>
</comment>
<dbReference type="Proteomes" id="UP000004754">
    <property type="component" value="Unassembled WGS sequence"/>
</dbReference>
<dbReference type="GO" id="GO:0003676">
    <property type="term" value="F:nucleic acid binding"/>
    <property type="evidence" value="ECO:0007669"/>
    <property type="project" value="InterPro"/>
</dbReference>
<comment type="catalytic activity">
    <reaction evidence="13">
        <text>Endonucleolytic cleavage at a junction such as a reciprocal single-stranded crossover between two homologous DNA duplexes (Holliday junction).</text>
        <dbReference type="EC" id="3.1.21.10"/>
    </reaction>
</comment>
<evidence type="ECO:0000256" key="7">
    <source>
        <dbReference type="ARBA" id="ARBA00022801"/>
    </source>
</evidence>
<evidence type="ECO:0000256" key="8">
    <source>
        <dbReference type="ARBA" id="ARBA00022842"/>
    </source>
</evidence>
<evidence type="ECO:0000256" key="11">
    <source>
        <dbReference type="ARBA" id="ARBA00023447"/>
    </source>
</evidence>
<dbReference type="GO" id="GO:0008821">
    <property type="term" value="F:crossover junction DNA endonuclease activity"/>
    <property type="evidence" value="ECO:0007669"/>
    <property type="project" value="UniProtKB-EC"/>
</dbReference>
<reference evidence="14 15" key="1">
    <citation type="submission" date="2010-12" db="EMBL/GenBank/DDBJ databases">
        <authorList>
            <person name="Muzny D."/>
            <person name="Qin X."/>
            <person name="Deng J."/>
            <person name="Jiang H."/>
            <person name="Liu Y."/>
            <person name="Qu J."/>
            <person name="Song X.-Z."/>
            <person name="Zhang L."/>
            <person name="Thornton R."/>
            <person name="Coyle M."/>
            <person name="Francisco L."/>
            <person name="Jackson L."/>
            <person name="Javaid M."/>
            <person name="Korchina V."/>
            <person name="Kovar C."/>
            <person name="Mata R."/>
            <person name="Mathew T."/>
            <person name="Ngo R."/>
            <person name="Nguyen L."/>
            <person name="Nguyen N."/>
            <person name="Okwuonu G."/>
            <person name="Ongeri F."/>
            <person name="Pham C."/>
            <person name="Simmons D."/>
            <person name="Wilczek-Boney K."/>
            <person name="Hale W."/>
            <person name="Jakkamsetti A."/>
            <person name="Pham P."/>
            <person name="Ruth R."/>
            <person name="San Lucas F."/>
            <person name="Warren J."/>
            <person name="Zhang J."/>
            <person name="Zhao Z."/>
            <person name="Zhou C."/>
            <person name="Zhu D."/>
            <person name="Lee S."/>
            <person name="Bess C."/>
            <person name="Blankenburg K."/>
            <person name="Forbes L."/>
            <person name="Fu Q."/>
            <person name="Gubbala S."/>
            <person name="Hirani K."/>
            <person name="Jayaseelan J.C."/>
            <person name="Lara F."/>
            <person name="Munidasa M."/>
            <person name="Palculict T."/>
            <person name="Patil S."/>
            <person name="Pu L.-L."/>
            <person name="Saada N."/>
            <person name="Tang L."/>
            <person name="Weissenberger G."/>
            <person name="Zhu Y."/>
            <person name="Hemphill L."/>
            <person name="Shang Y."/>
            <person name="Youmans B."/>
            <person name="Ayvaz T."/>
            <person name="Ross M."/>
            <person name="Santibanez J."/>
            <person name="Aqrawi P."/>
            <person name="Gross S."/>
            <person name="Joshi V."/>
            <person name="Fowler G."/>
            <person name="Nazareth L."/>
            <person name="Reid J."/>
            <person name="Worley K."/>
            <person name="Petrosino J."/>
            <person name="Highlander S."/>
            <person name="Gibbs R."/>
        </authorList>
    </citation>
    <scope>NUCLEOTIDE SEQUENCE [LARGE SCALE GENOMIC DNA]</scope>
    <source>
        <strain evidence="14 15">ATCC 23263</strain>
    </source>
</reference>
<dbReference type="GO" id="GO:0006310">
    <property type="term" value="P:DNA recombination"/>
    <property type="evidence" value="ECO:0007669"/>
    <property type="project" value="UniProtKB-UniRule"/>
</dbReference>
<comment type="similarity">
    <text evidence="11 13">Belongs to the RecU family.</text>
</comment>
<keyword evidence="6 13" id="KW-0227">DNA damage</keyword>
<dbReference type="eggNOG" id="COG3331">
    <property type="taxonomic scope" value="Bacteria"/>
</dbReference>
<dbReference type="InterPro" id="IPR011856">
    <property type="entry name" value="tRNA_endonuc-like_dom_sf"/>
</dbReference>
<dbReference type="AlphaFoldDB" id="E6ME57"/>
<organism evidence="14 15">
    <name type="scientific">Pseudoramibacter alactolyticus ATCC 23263</name>
    <dbReference type="NCBI Taxonomy" id="887929"/>
    <lineage>
        <taxon>Bacteria</taxon>
        <taxon>Bacillati</taxon>
        <taxon>Bacillota</taxon>
        <taxon>Clostridia</taxon>
        <taxon>Eubacteriales</taxon>
        <taxon>Eubacteriaceae</taxon>
        <taxon>Pseudoramibacter</taxon>
    </lineage>
</organism>
<dbReference type="Pfam" id="PF03838">
    <property type="entry name" value="RecU"/>
    <property type="match status" value="1"/>
</dbReference>
<keyword evidence="10 13" id="KW-0234">DNA repair</keyword>
<keyword evidence="3 13" id="KW-0540">Nuclease</keyword>
<evidence type="ECO:0000256" key="12">
    <source>
        <dbReference type="ARBA" id="ARBA00029523"/>
    </source>
</evidence>
<evidence type="ECO:0000256" key="2">
    <source>
        <dbReference type="ARBA" id="ARBA00022490"/>
    </source>
</evidence>
<feature type="site" description="Transition state stabilizer" evidence="13">
    <location>
        <position position="79"/>
    </location>
</feature>
<dbReference type="GO" id="GO:0005737">
    <property type="term" value="C:cytoplasm"/>
    <property type="evidence" value="ECO:0007669"/>
    <property type="project" value="UniProtKB-SubCell"/>
</dbReference>
<name>E6ME57_9FIRM</name>
<dbReference type="InterPro" id="IPR011335">
    <property type="entry name" value="Restrct_endonuc-II-like"/>
</dbReference>
<keyword evidence="2 13" id="KW-0963">Cytoplasm</keyword>
<dbReference type="GO" id="GO:0000287">
    <property type="term" value="F:magnesium ion binding"/>
    <property type="evidence" value="ECO:0007669"/>
    <property type="project" value="UniProtKB-UniRule"/>
</dbReference>
<evidence type="ECO:0000313" key="15">
    <source>
        <dbReference type="Proteomes" id="UP000004754"/>
    </source>
</evidence>
<dbReference type="SUPFAM" id="SSF52980">
    <property type="entry name" value="Restriction endonuclease-like"/>
    <property type="match status" value="1"/>
</dbReference>
<feature type="binding site" evidence="13">
    <location>
        <position position="77"/>
    </location>
    <ligand>
        <name>Mg(2+)</name>
        <dbReference type="ChEBI" id="CHEBI:18420"/>
    </ligand>
</feature>
<dbReference type="HAMAP" id="MF_00130">
    <property type="entry name" value="RecU"/>
    <property type="match status" value="1"/>
</dbReference>
<dbReference type="Gene3D" id="3.40.1350.10">
    <property type="match status" value="1"/>
</dbReference>
<evidence type="ECO:0000256" key="13">
    <source>
        <dbReference type="HAMAP-Rule" id="MF_00130"/>
    </source>
</evidence>
<dbReference type="STRING" id="887929.HMP0721_0290"/>
<keyword evidence="5 13" id="KW-0255">Endonuclease</keyword>
<keyword evidence="7 13" id="KW-0378">Hydrolase</keyword>
<comment type="function">
    <text evidence="13">Endonuclease that resolves Holliday junction intermediates in genetic recombination. Cleaves mobile four-strand junctions by introducing symmetrical nicks in paired strands. Promotes annealing of linear ssDNA with homologous dsDNA. Required for DNA repair, homologous recombination and chromosome segregation.</text>
</comment>
<accession>E6ME57</accession>
<dbReference type="GO" id="GO:0006281">
    <property type="term" value="P:DNA repair"/>
    <property type="evidence" value="ECO:0007669"/>
    <property type="project" value="UniProtKB-UniRule"/>
</dbReference>